<protein>
    <submittedName>
        <fullName evidence="1">Uncharacterized protein</fullName>
    </submittedName>
</protein>
<accession>A0A0A9AX33</accession>
<name>A0A0A9AX33_ARUDO</name>
<sequence>MKIIKDGDWATIL</sequence>
<reference evidence="1" key="2">
    <citation type="journal article" date="2015" name="Data Brief">
        <title>Shoot transcriptome of the giant reed, Arundo donax.</title>
        <authorList>
            <person name="Barrero R.A."/>
            <person name="Guerrero F.D."/>
            <person name="Moolhuijzen P."/>
            <person name="Goolsby J.A."/>
            <person name="Tidwell J."/>
            <person name="Bellgard S.E."/>
            <person name="Bellgard M.I."/>
        </authorList>
    </citation>
    <scope>NUCLEOTIDE SEQUENCE</scope>
    <source>
        <tissue evidence="1">Shoot tissue taken approximately 20 cm above the soil surface</tissue>
    </source>
</reference>
<evidence type="ECO:0000313" key="1">
    <source>
        <dbReference type="EMBL" id="JAD55661.1"/>
    </source>
</evidence>
<proteinExistence type="predicted"/>
<dbReference type="EMBL" id="GBRH01242234">
    <property type="protein sequence ID" value="JAD55661.1"/>
    <property type="molecule type" value="Transcribed_RNA"/>
</dbReference>
<reference evidence="1" key="1">
    <citation type="submission" date="2014-09" db="EMBL/GenBank/DDBJ databases">
        <authorList>
            <person name="Magalhaes I.L.F."/>
            <person name="Oliveira U."/>
            <person name="Santos F.R."/>
            <person name="Vidigal T.H.D.A."/>
            <person name="Brescovit A.D."/>
            <person name="Santos A.J."/>
        </authorList>
    </citation>
    <scope>NUCLEOTIDE SEQUENCE</scope>
    <source>
        <tissue evidence="1">Shoot tissue taken approximately 20 cm above the soil surface</tissue>
    </source>
</reference>
<organism evidence="1">
    <name type="scientific">Arundo donax</name>
    <name type="common">Giant reed</name>
    <name type="synonym">Donax arundinaceus</name>
    <dbReference type="NCBI Taxonomy" id="35708"/>
    <lineage>
        <taxon>Eukaryota</taxon>
        <taxon>Viridiplantae</taxon>
        <taxon>Streptophyta</taxon>
        <taxon>Embryophyta</taxon>
        <taxon>Tracheophyta</taxon>
        <taxon>Spermatophyta</taxon>
        <taxon>Magnoliopsida</taxon>
        <taxon>Liliopsida</taxon>
        <taxon>Poales</taxon>
        <taxon>Poaceae</taxon>
        <taxon>PACMAD clade</taxon>
        <taxon>Arundinoideae</taxon>
        <taxon>Arundineae</taxon>
        <taxon>Arundo</taxon>
    </lineage>
</organism>